<name>A0A8S1AV74_ARCPL</name>
<keyword evidence="8 12" id="KW-0472">Membrane</keyword>
<dbReference type="GO" id="GO:0060271">
    <property type="term" value="P:cilium assembly"/>
    <property type="evidence" value="ECO:0007669"/>
    <property type="project" value="TreeGrafter"/>
</dbReference>
<keyword evidence="7" id="KW-0969">Cilium</keyword>
<gene>
    <name evidence="13" type="ORF">APLA_LOCUS12605</name>
</gene>
<comment type="caution">
    <text evidence="13">The sequence shown here is derived from an EMBL/GenBank/DDBJ whole genome shotgun (WGS) entry which is preliminary data.</text>
</comment>
<evidence type="ECO:0000313" key="14">
    <source>
        <dbReference type="Proteomes" id="UP000494106"/>
    </source>
</evidence>
<dbReference type="PANTHER" id="PTHR14605">
    <property type="entry name" value="CHST5 PROTEIN"/>
    <property type="match status" value="1"/>
</dbReference>
<dbReference type="GO" id="GO:0035869">
    <property type="term" value="C:ciliary transition zone"/>
    <property type="evidence" value="ECO:0007669"/>
    <property type="project" value="TreeGrafter"/>
</dbReference>
<dbReference type="Pfam" id="PF10149">
    <property type="entry name" value="TM231"/>
    <property type="match status" value="1"/>
</dbReference>
<comment type="function">
    <text evidence="11">Transmembrane component of the tectonic-like complex, a complex localized at the transition zone of primary cilia and acting as a barrier that prevents diffusion of transmembrane proteins between the cilia and plasma membranes. Required for ciliogenesis and sonic hedgehog/SHH signaling.</text>
</comment>
<keyword evidence="6 12" id="KW-1133">Transmembrane helix</keyword>
<keyword evidence="10" id="KW-0966">Cell projection</keyword>
<keyword evidence="5 12" id="KW-0812">Transmembrane</keyword>
<evidence type="ECO:0000256" key="5">
    <source>
        <dbReference type="ARBA" id="ARBA00022692"/>
    </source>
</evidence>
<evidence type="ECO:0000256" key="7">
    <source>
        <dbReference type="ARBA" id="ARBA00023069"/>
    </source>
</evidence>
<dbReference type="AlphaFoldDB" id="A0A8S1AV74"/>
<evidence type="ECO:0000313" key="13">
    <source>
        <dbReference type="EMBL" id="CAB3250233.1"/>
    </source>
</evidence>
<evidence type="ECO:0000256" key="6">
    <source>
        <dbReference type="ARBA" id="ARBA00022989"/>
    </source>
</evidence>
<dbReference type="GO" id="GO:0032880">
    <property type="term" value="P:regulation of protein localization"/>
    <property type="evidence" value="ECO:0007669"/>
    <property type="project" value="TreeGrafter"/>
</dbReference>
<dbReference type="PANTHER" id="PTHR14605:SF1">
    <property type="entry name" value="TRANSMEMBRANE PROTEIN 231"/>
    <property type="match status" value="1"/>
</dbReference>
<comment type="subcellular location">
    <subcellularLocation>
        <location evidence="1">Cell projection</location>
        <location evidence="1">Cilium membrane</location>
        <topology evidence="1">Multi-pass membrane protein</topology>
    </subcellularLocation>
</comment>
<proteinExistence type="inferred from homology"/>
<evidence type="ECO:0000256" key="12">
    <source>
        <dbReference type="SAM" id="Phobius"/>
    </source>
</evidence>
<feature type="transmembrane region" description="Helical" evidence="12">
    <location>
        <begin position="244"/>
        <end position="260"/>
    </location>
</feature>
<evidence type="ECO:0000256" key="3">
    <source>
        <dbReference type="ARBA" id="ARBA00015087"/>
    </source>
</evidence>
<evidence type="ECO:0000256" key="1">
    <source>
        <dbReference type="ARBA" id="ARBA00004272"/>
    </source>
</evidence>
<evidence type="ECO:0000256" key="11">
    <source>
        <dbReference type="ARBA" id="ARBA00024803"/>
    </source>
</evidence>
<dbReference type="OrthoDB" id="426438at2759"/>
<organism evidence="13 14">
    <name type="scientific">Arctia plantaginis</name>
    <name type="common">Wood tiger moth</name>
    <name type="synonym">Phalaena plantaginis</name>
    <dbReference type="NCBI Taxonomy" id="874455"/>
    <lineage>
        <taxon>Eukaryota</taxon>
        <taxon>Metazoa</taxon>
        <taxon>Ecdysozoa</taxon>
        <taxon>Arthropoda</taxon>
        <taxon>Hexapoda</taxon>
        <taxon>Insecta</taxon>
        <taxon>Pterygota</taxon>
        <taxon>Neoptera</taxon>
        <taxon>Endopterygota</taxon>
        <taxon>Lepidoptera</taxon>
        <taxon>Glossata</taxon>
        <taxon>Ditrysia</taxon>
        <taxon>Noctuoidea</taxon>
        <taxon>Erebidae</taxon>
        <taxon>Arctiinae</taxon>
        <taxon>Arctia</taxon>
    </lineage>
</organism>
<evidence type="ECO:0000256" key="2">
    <source>
        <dbReference type="ARBA" id="ARBA00009082"/>
    </source>
</evidence>
<dbReference type="InterPro" id="IPR019306">
    <property type="entry name" value="TMEM231"/>
</dbReference>
<dbReference type="EMBL" id="CADEBC010000540">
    <property type="protein sequence ID" value="CAB3250233.1"/>
    <property type="molecule type" value="Genomic_DNA"/>
</dbReference>
<dbReference type="GO" id="GO:0060170">
    <property type="term" value="C:ciliary membrane"/>
    <property type="evidence" value="ECO:0007669"/>
    <property type="project" value="UniProtKB-SubCell"/>
</dbReference>
<comment type="similarity">
    <text evidence="2">Belongs to the TMEM231 family.</text>
</comment>
<keyword evidence="4" id="KW-1003">Cell membrane</keyword>
<reference evidence="13 14" key="1">
    <citation type="submission" date="2020-04" db="EMBL/GenBank/DDBJ databases">
        <authorList>
            <person name="Wallbank WR R."/>
            <person name="Pardo Diaz C."/>
            <person name="Kozak K."/>
            <person name="Martin S."/>
            <person name="Jiggins C."/>
            <person name="Moest M."/>
            <person name="Warren A I."/>
            <person name="Byers J.R.P. K."/>
            <person name="Montejo-Kovacevich G."/>
            <person name="Yen C E."/>
        </authorList>
    </citation>
    <scope>NUCLEOTIDE SEQUENCE [LARGE SCALE GENOMIC DNA]</scope>
</reference>
<sequence length="285" mass="33869">MLFTVITTGLNLVLPFVIAYRSRGFWLRSHNFYEQPVVNFRYEYLLVAETDDPSMPIVCGEINGLYGNTMKNEENCKEFQVNEHDFNNDGKYEILDFKIYLNIPQQRTLTSMMFIIMLDFQLKTVCPLQMESLAMINKDFVMSPSGFKYYGDLQFYQSSHLPCKQNLIDTRYNSAFLNFTKNKNGNKVDLLLGNYFMREVTTHTKTIYSRIQQGHTGSMEIQIFLRIPEMEIIYVPSLLQELKWAWPQYLSLVILFYWIINKIKMFVFNNRLLMAWEVIPWKKHH</sequence>
<accession>A0A8S1AV74</accession>
<evidence type="ECO:0000256" key="4">
    <source>
        <dbReference type="ARBA" id="ARBA00022475"/>
    </source>
</evidence>
<dbReference type="Proteomes" id="UP000494106">
    <property type="component" value="Unassembled WGS sequence"/>
</dbReference>
<evidence type="ECO:0000256" key="10">
    <source>
        <dbReference type="ARBA" id="ARBA00023273"/>
    </source>
</evidence>
<protein>
    <recommendedName>
        <fullName evidence="3">Transmembrane protein 231</fullName>
    </recommendedName>
</protein>
<keyword evidence="9" id="KW-0325">Glycoprotein</keyword>
<keyword evidence="14" id="KW-1185">Reference proteome</keyword>
<evidence type="ECO:0000256" key="9">
    <source>
        <dbReference type="ARBA" id="ARBA00023180"/>
    </source>
</evidence>
<evidence type="ECO:0000256" key="8">
    <source>
        <dbReference type="ARBA" id="ARBA00023136"/>
    </source>
</evidence>